<keyword evidence="2 3" id="KW-0687">Ribonucleoprotein</keyword>
<comment type="similarity">
    <text evidence="3">Belongs to the bacterial ribosomal protein bS16 family.</text>
</comment>
<dbReference type="Pfam" id="PF00886">
    <property type="entry name" value="Ribosomal_S16"/>
    <property type="match status" value="1"/>
</dbReference>
<reference evidence="5 6" key="1">
    <citation type="journal article" date="2016" name="Nat. Commun.">
        <title>Thousands of microbial genomes shed light on interconnected biogeochemical processes in an aquifer system.</title>
        <authorList>
            <person name="Anantharaman K."/>
            <person name="Brown C.T."/>
            <person name="Hug L.A."/>
            <person name="Sharon I."/>
            <person name="Castelle C.J."/>
            <person name="Probst A.J."/>
            <person name="Thomas B.C."/>
            <person name="Singh A."/>
            <person name="Wilkins M.J."/>
            <person name="Karaoz U."/>
            <person name="Brodie E.L."/>
            <person name="Williams K.H."/>
            <person name="Hubbard S.S."/>
            <person name="Banfield J.F."/>
        </authorList>
    </citation>
    <scope>NUCLEOTIDE SEQUENCE [LARGE SCALE GENOMIC DNA]</scope>
</reference>
<evidence type="ECO:0000256" key="4">
    <source>
        <dbReference type="SAM" id="MobiDB-lite"/>
    </source>
</evidence>
<gene>
    <name evidence="3" type="primary">rpsP</name>
    <name evidence="5" type="ORF">A2607_00325</name>
</gene>
<dbReference type="GO" id="GO:0006412">
    <property type="term" value="P:translation"/>
    <property type="evidence" value="ECO:0007669"/>
    <property type="project" value="UniProtKB-UniRule"/>
</dbReference>
<name>A0A1G2QD02_9BACT</name>
<dbReference type="InterPro" id="IPR023803">
    <property type="entry name" value="Ribosomal_bS16_dom_sf"/>
</dbReference>
<dbReference type="GO" id="GO:0015935">
    <property type="term" value="C:small ribosomal subunit"/>
    <property type="evidence" value="ECO:0007669"/>
    <property type="project" value="TreeGrafter"/>
</dbReference>
<comment type="caution">
    <text evidence="5">The sequence shown here is derived from an EMBL/GenBank/DDBJ whole genome shotgun (WGS) entry which is preliminary data.</text>
</comment>
<proteinExistence type="inferred from homology"/>
<dbReference type="PANTHER" id="PTHR12919">
    <property type="entry name" value="30S RIBOSOMAL PROTEIN S16"/>
    <property type="match status" value="1"/>
</dbReference>
<dbReference type="GO" id="GO:0005737">
    <property type="term" value="C:cytoplasm"/>
    <property type="evidence" value="ECO:0007669"/>
    <property type="project" value="UniProtKB-ARBA"/>
</dbReference>
<evidence type="ECO:0000256" key="3">
    <source>
        <dbReference type="HAMAP-Rule" id="MF_00385"/>
    </source>
</evidence>
<feature type="compositionally biased region" description="Basic and acidic residues" evidence="4">
    <location>
        <begin position="107"/>
        <end position="128"/>
    </location>
</feature>
<dbReference type="AlphaFoldDB" id="A0A1G2QD02"/>
<evidence type="ECO:0000256" key="1">
    <source>
        <dbReference type="ARBA" id="ARBA00022980"/>
    </source>
</evidence>
<evidence type="ECO:0000313" key="6">
    <source>
        <dbReference type="Proteomes" id="UP000178481"/>
    </source>
</evidence>
<feature type="region of interest" description="Disordered" evidence="4">
    <location>
        <begin position="107"/>
        <end position="190"/>
    </location>
</feature>
<evidence type="ECO:0000256" key="2">
    <source>
        <dbReference type="ARBA" id="ARBA00023274"/>
    </source>
</evidence>
<dbReference type="EMBL" id="MHTI01000031">
    <property type="protein sequence ID" value="OHA58318.1"/>
    <property type="molecule type" value="Genomic_DNA"/>
</dbReference>
<sequence>MLIIRLQRVGRKNDPAFRVVVTQSENAAKSGKFLEILGSYNPRKTASKIILNVERIQYWISKGAKTSDTVNNILVSKKIIEGKKINVSSKKLGKKLKTMVEAKASAEAKKKADEAKAEAEAEAEKAKAEPTSTESSDETKSASVEDSGETQEAPVEVAPESVIEEPVVTEETPIVETPTETVTEEVAETV</sequence>
<feature type="compositionally biased region" description="Low complexity" evidence="4">
    <location>
        <begin position="159"/>
        <end position="181"/>
    </location>
</feature>
<dbReference type="InterPro" id="IPR000307">
    <property type="entry name" value="Ribosomal_bS16"/>
</dbReference>
<dbReference type="PANTHER" id="PTHR12919:SF20">
    <property type="entry name" value="SMALL RIBOSOMAL SUBUNIT PROTEIN BS16M"/>
    <property type="match status" value="1"/>
</dbReference>
<evidence type="ECO:0000313" key="5">
    <source>
        <dbReference type="EMBL" id="OHA58318.1"/>
    </source>
</evidence>
<dbReference type="GO" id="GO:0003735">
    <property type="term" value="F:structural constituent of ribosome"/>
    <property type="evidence" value="ECO:0007669"/>
    <property type="project" value="InterPro"/>
</dbReference>
<dbReference type="SUPFAM" id="SSF54565">
    <property type="entry name" value="Ribosomal protein S16"/>
    <property type="match status" value="1"/>
</dbReference>
<organism evidence="5 6">
    <name type="scientific">Candidatus Vogelbacteria bacterium RIFOXYD1_FULL_42_15</name>
    <dbReference type="NCBI Taxonomy" id="1802437"/>
    <lineage>
        <taxon>Bacteria</taxon>
        <taxon>Candidatus Vogeliibacteriota</taxon>
    </lineage>
</organism>
<protein>
    <recommendedName>
        <fullName evidence="3">Small ribosomal subunit protein bS16</fullName>
    </recommendedName>
</protein>
<accession>A0A1G2QD02</accession>
<dbReference type="NCBIfam" id="TIGR00002">
    <property type="entry name" value="S16"/>
    <property type="match status" value="1"/>
</dbReference>
<keyword evidence="1 3" id="KW-0689">Ribosomal protein</keyword>
<dbReference type="Gene3D" id="3.30.1320.10">
    <property type="match status" value="1"/>
</dbReference>
<dbReference type="HAMAP" id="MF_00385">
    <property type="entry name" value="Ribosomal_bS16"/>
    <property type="match status" value="1"/>
</dbReference>
<dbReference type="Proteomes" id="UP000178481">
    <property type="component" value="Unassembled WGS sequence"/>
</dbReference>